<dbReference type="GO" id="GO:0042147">
    <property type="term" value="P:retrograde transport, endosome to Golgi"/>
    <property type="evidence" value="ECO:0007669"/>
    <property type="project" value="TreeGrafter"/>
</dbReference>
<dbReference type="GO" id="GO:0030139">
    <property type="term" value="C:endocytic vesicle"/>
    <property type="evidence" value="ECO:0007669"/>
    <property type="project" value="TreeGrafter"/>
</dbReference>
<accession>A0A8J2SA76</accession>
<dbReference type="InterPro" id="IPR040108">
    <property type="entry name" value="Laa1/Sip1/HEATR5"/>
</dbReference>
<dbReference type="InterPro" id="IPR016024">
    <property type="entry name" value="ARM-type_fold"/>
</dbReference>
<proteinExistence type="predicted"/>
<dbReference type="GO" id="GO:0005829">
    <property type="term" value="C:cytosol"/>
    <property type="evidence" value="ECO:0007669"/>
    <property type="project" value="GOC"/>
</dbReference>
<protein>
    <submittedName>
        <fullName evidence="2">Uncharacterized protein</fullName>
    </submittedName>
</protein>
<organism evidence="2 3">
    <name type="scientific">Pelagomonas calceolata</name>
    <dbReference type="NCBI Taxonomy" id="35677"/>
    <lineage>
        <taxon>Eukaryota</taxon>
        <taxon>Sar</taxon>
        <taxon>Stramenopiles</taxon>
        <taxon>Ochrophyta</taxon>
        <taxon>Pelagophyceae</taxon>
        <taxon>Pelagomonadales</taxon>
        <taxon>Pelagomonadaceae</taxon>
        <taxon>Pelagomonas</taxon>
    </lineage>
</organism>
<dbReference type="PANTHER" id="PTHR21663:SF0">
    <property type="entry name" value="HEAT REPEAT-CONTAINING PROTEIN 5B"/>
    <property type="match status" value="1"/>
</dbReference>
<dbReference type="PANTHER" id="PTHR21663">
    <property type="entry name" value="HYPOTHETICAL HEAT DOMAIN-CONTAINING"/>
    <property type="match status" value="1"/>
</dbReference>
<keyword evidence="3" id="KW-1185">Reference proteome</keyword>
<dbReference type="GO" id="GO:0008104">
    <property type="term" value="P:intracellular protein localization"/>
    <property type="evidence" value="ECO:0007669"/>
    <property type="project" value="TreeGrafter"/>
</dbReference>
<evidence type="ECO:0000313" key="3">
    <source>
        <dbReference type="Proteomes" id="UP000789595"/>
    </source>
</evidence>
<evidence type="ECO:0000256" key="1">
    <source>
        <dbReference type="SAM" id="MobiDB-lite"/>
    </source>
</evidence>
<name>A0A8J2SA76_9STRA</name>
<feature type="compositionally biased region" description="Basic and acidic residues" evidence="1">
    <location>
        <begin position="359"/>
        <end position="373"/>
    </location>
</feature>
<gene>
    <name evidence="2" type="ORF">PECAL_1P29240</name>
</gene>
<dbReference type="GO" id="GO:0006897">
    <property type="term" value="P:endocytosis"/>
    <property type="evidence" value="ECO:0007669"/>
    <property type="project" value="TreeGrafter"/>
</dbReference>
<feature type="region of interest" description="Disordered" evidence="1">
    <location>
        <begin position="272"/>
        <end position="302"/>
    </location>
</feature>
<feature type="compositionally biased region" description="Basic and acidic residues" evidence="1">
    <location>
        <begin position="288"/>
        <end position="301"/>
    </location>
</feature>
<dbReference type="Proteomes" id="UP000789595">
    <property type="component" value="Unassembled WGS sequence"/>
</dbReference>
<feature type="region of interest" description="Disordered" evidence="1">
    <location>
        <begin position="2048"/>
        <end position="2074"/>
    </location>
</feature>
<comment type="caution">
    <text evidence="2">The sequence shown here is derived from an EMBL/GenBank/DDBJ whole genome shotgun (WGS) entry which is preliminary data.</text>
</comment>
<evidence type="ECO:0000313" key="2">
    <source>
        <dbReference type="EMBL" id="CAH0366432.1"/>
    </source>
</evidence>
<sequence length="2074" mass="213235">MAQALQDASTALQAAIKTCDAAGNDDARLASSASVATNLALLREATADISTVEALRENASQAKAWDAVEAVLRHPKLVFSASLANELACTAEALYARGDAGGQLYAAARGLHECCGDVASIAQSLQSQQKLVIQPGARAAACVVLGALCATYPRRLGPGALGEARQRLAKLAKNDQSTKAAAARALGRVVLASPDEGVTGVAPRPVQTQQHKQALVCSGKDCVSALAKVLKGSDDSSCRKAAAASLRDVSQRAAEASDRAVANLASVVADAAETSKTAPAPAPAPPKKQGEKEPVPDDPVKRARSTVDAALHLLDALVETAARHLSDEDTLVRVHCGQAAGSALAAHVRCARATRERFAATQNRADEEKKPHDGASPPRRLGSFPKIQMMSSKNSTTEFAKRTSPVAKALSGGDGRGPTSADACAFVSSLMMRQVKSSSRAGVAGTGGCLASLLKSVEEEGLQATIRAALAPLRGVPSEHPLHATVRAAIADALRRGLGEVHERRQREVLSALLTLAGAVDRHADDLKEKGRKLADGELQVVLAECAHLAAALGEAAAPEAEALERAALSSASDPAFGVRCEAAALGGALASAVPGRAAPLATMALRGAAAEHHALVDLASAPPAGAQARPRRSDAAQLLRGGMCALHGGTALASAVLRSSSDSSPSLLDEALAVAEGLVMRQHDDLLSAGALVACARAGWGVLGAVVASSPPKWLRTKARRLSEVWQRSVQWAGDDSSQAAAEVRLTCLEACLSSVAALCESGSPLLEGKLGQDVAQLLTQTRSILASKQLQTSRSFARLALCAAALLEAQASLPNKDDATLSFRWCCGLFLGAAGGGSAHAAFADCPIAALRSETPACTTFEPRDVIGCDDDVLLASHASPGLGPPDAVFLGAGACSSVVDDAYASNLAVRYGDALGPGERDVLAALAVGRTGDLPAERAGETRARLVDACVRCLRALIPRVDADAQRQGLDALAGALEAALNPAKLAMMASDDEKRKRDLRCAACARNASMALLACVSNLPRTYATRPDPTADPFGPPKLLSDAPFGDKPRDALARALAAASPCTRRAAAAALAALAARLPDARARLGAARALADACGRQDAPKNPGDSARRAAAAPAVADLAREKVLTAPSACDVLATPLTKGSLLLSTTARAWAVRGLSDAVPGLVHADNERRRQAVSLVLDALEAQLAAPFAEPTTKSPAQAMTETKRPENVFGFDGGSVLACCIARCVGHLVEPTQLTGDVDLARRYARVADAVSRLDFASVEAYVKRNAAKALPALTGVVRGPHLALKCAALTDAAARGDVEMLRTICLIKTDEDASQAIKRKCAAHASIVCVERAQGRLSSGTAPRWRGLFLPRGFERREAVARLAVIDAHSLLAATARADVDDCRAATAWLCVLGAEQPRREEIGLGAVLDACAETEGCQRWVLGVVDEEPGDVSEVVEEEEPVQETLNSLRRQAIDANRTKAAAPLARLGAAPRWQTRCELANAAAAVLALLRDPLHTDMREARKAVDQAVRDARKALRRRDFAAPAPDYASLRAARVAAAACSLAGSTVGDDFALSELRAAGLDLLAACARYLGGVVDVDDPQGAKALDVYAPQMSSSLRAALRPGASSVELRSAFRAVHEVGGFLDASAWKRVADVAAKGDSGGVWRQATVAAIVLRDPSLAVDASAWRATCRDGALLLDDGGPVPEYLATIACAACLFPSEDSFPDDALVALALRICGDDEAQLSAVAVRAAALADDDQRSAALGEVARRGAPGAAFDACAKAGVAPPAAVAASVLDPLERALADQRDAGAPLRAAARLATLDDVGATRRCLLLALRACRSPWRAIAEDPAVAALAPAAVLLAKPLPADVAGVLPELAVVRRQAFLNDGAEPRVADAAAAALLKAWAASKPDAAQAAAAGAALAEALDAGLLNVVAAYLPPRGDAVLGASAAAFAAEVLPRLAAKASTGDAALDKLATPLLIAAALTAPVSHERAALLADLLEAPLSALLKSDDGTGDVLVKVATGHVELFKDAVGRLSPSALADVKAGMGRAAARARAPQQPVSPAGGGVRLDMSAYRS</sequence>
<dbReference type="SUPFAM" id="SSF48371">
    <property type="entry name" value="ARM repeat"/>
    <property type="match status" value="1"/>
</dbReference>
<dbReference type="EMBL" id="CAKKNE010000001">
    <property type="protein sequence ID" value="CAH0366432.1"/>
    <property type="molecule type" value="Genomic_DNA"/>
</dbReference>
<dbReference type="GO" id="GO:0005794">
    <property type="term" value="C:Golgi apparatus"/>
    <property type="evidence" value="ECO:0007669"/>
    <property type="project" value="TreeGrafter"/>
</dbReference>
<dbReference type="GO" id="GO:0016020">
    <property type="term" value="C:membrane"/>
    <property type="evidence" value="ECO:0007669"/>
    <property type="project" value="TreeGrafter"/>
</dbReference>
<reference evidence="2" key="1">
    <citation type="submission" date="2021-11" db="EMBL/GenBank/DDBJ databases">
        <authorList>
            <consortium name="Genoscope - CEA"/>
            <person name="William W."/>
        </authorList>
    </citation>
    <scope>NUCLEOTIDE SEQUENCE</scope>
</reference>
<feature type="region of interest" description="Disordered" evidence="1">
    <location>
        <begin position="359"/>
        <end position="384"/>
    </location>
</feature>